<dbReference type="Proteomes" id="UP001500839">
    <property type="component" value="Unassembled WGS sequence"/>
</dbReference>
<evidence type="ECO:0000256" key="2">
    <source>
        <dbReference type="SAM" id="Phobius"/>
    </source>
</evidence>
<gene>
    <name evidence="3" type="ORF">GCM10023353_28960</name>
</gene>
<dbReference type="RefSeq" id="WP_207280160.1">
    <property type="nucleotide sequence ID" value="NZ_BAABKQ010000001.1"/>
</dbReference>
<comment type="caution">
    <text evidence="3">The sequence shown here is derived from an EMBL/GenBank/DDBJ whole genome shotgun (WGS) entry which is preliminary data.</text>
</comment>
<name>A0ABP9CWY2_9ACTN</name>
<accession>A0ABP9CWY2</accession>
<keyword evidence="2" id="KW-0812">Transmembrane</keyword>
<organism evidence="3 4">
    <name type="scientific">Tomitella cavernea</name>
    <dbReference type="NCBI Taxonomy" id="1387982"/>
    <lineage>
        <taxon>Bacteria</taxon>
        <taxon>Bacillati</taxon>
        <taxon>Actinomycetota</taxon>
        <taxon>Actinomycetes</taxon>
        <taxon>Mycobacteriales</taxon>
        <taxon>Tomitella</taxon>
    </lineage>
</organism>
<keyword evidence="2" id="KW-0472">Membrane</keyword>
<feature type="transmembrane region" description="Helical" evidence="2">
    <location>
        <begin position="66"/>
        <end position="91"/>
    </location>
</feature>
<protein>
    <recommendedName>
        <fullName evidence="5">Integral membrane protein</fullName>
    </recommendedName>
</protein>
<keyword evidence="4" id="KW-1185">Reference proteome</keyword>
<evidence type="ECO:0000313" key="3">
    <source>
        <dbReference type="EMBL" id="GAA4819504.1"/>
    </source>
</evidence>
<sequence>MPDDNDGARPRDPQSSSTAPHVTGPGTPPTTVRVAGGIVAGEGVVGVGIAIFYLISALVGNHDKGISYYGTAAWFGLLFGGVLAAGITLLLGRRGGRGVAIITQVLLAPFAFSLLGQSHQIAWGILIVLAIVPAFVLLVHPQTSAWMNRPYAHRADTDSDRPDDADS</sequence>
<feature type="transmembrane region" description="Helical" evidence="2">
    <location>
        <begin position="121"/>
        <end position="139"/>
    </location>
</feature>
<keyword evidence="2" id="KW-1133">Transmembrane helix</keyword>
<evidence type="ECO:0000256" key="1">
    <source>
        <dbReference type="SAM" id="MobiDB-lite"/>
    </source>
</evidence>
<feature type="compositionally biased region" description="Low complexity" evidence="1">
    <location>
        <begin position="18"/>
        <end position="28"/>
    </location>
</feature>
<evidence type="ECO:0008006" key="5">
    <source>
        <dbReference type="Google" id="ProtNLM"/>
    </source>
</evidence>
<feature type="compositionally biased region" description="Basic and acidic residues" evidence="1">
    <location>
        <begin position="1"/>
        <end position="12"/>
    </location>
</feature>
<feature type="transmembrane region" description="Helical" evidence="2">
    <location>
        <begin position="98"/>
        <end position="115"/>
    </location>
</feature>
<feature type="region of interest" description="Disordered" evidence="1">
    <location>
        <begin position="1"/>
        <end position="28"/>
    </location>
</feature>
<dbReference type="EMBL" id="BAABKQ010000001">
    <property type="protein sequence ID" value="GAA4819504.1"/>
    <property type="molecule type" value="Genomic_DNA"/>
</dbReference>
<evidence type="ECO:0000313" key="4">
    <source>
        <dbReference type="Proteomes" id="UP001500839"/>
    </source>
</evidence>
<reference evidence="4" key="1">
    <citation type="journal article" date="2019" name="Int. J. Syst. Evol. Microbiol.">
        <title>The Global Catalogue of Microorganisms (GCM) 10K type strain sequencing project: providing services to taxonomists for standard genome sequencing and annotation.</title>
        <authorList>
            <consortium name="The Broad Institute Genomics Platform"/>
            <consortium name="The Broad Institute Genome Sequencing Center for Infectious Disease"/>
            <person name="Wu L."/>
            <person name="Ma J."/>
        </authorList>
    </citation>
    <scope>NUCLEOTIDE SEQUENCE [LARGE SCALE GENOMIC DNA]</scope>
    <source>
        <strain evidence="4">JCM 18542</strain>
    </source>
</reference>
<proteinExistence type="predicted"/>
<feature type="transmembrane region" description="Helical" evidence="2">
    <location>
        <begin position="38"/>
        <end position="60"/>
    </location>
</feature>